<feature type="region of interest" description="Disordered" evidence="2">
    <location>
        <begin position="823"/>
        <end position="848"/>
    </location>
</feature>
<name>A0A543NML5_9ACTN</name>
<dbReference type="InterPro" id="IPR027417">
    <property type="entry name" value="P-loop_NTPase"/>
</dbReference>
<dbReference type="OrthoDB" id="8527901at2"/>
<dbReference type="Pfam" id="PF13558">
    <property type="entry name" value="SbcC_Walker_B"/>
    <property type="match status" value="1"/>
</dbReference>
<feature type="coiled-coil region" evidence="1">
    <location>
        <begin position="997"/>
        <end position="1031"/>
    </location>
</feature>
<feature type="coiled-coil region" evidence="1">
    <location>
        <begin position="888"/>
        <end position="922"/>
    </location>
</feature>
<feature type="region of interest" description="Disordered" evidence="2">
    <location>
        <begin position="395"/>
        <end position="431"/>
    </location>
</feature>
<feature type="compositionally biased region" description="Polar residues" evidence="2">
    <location>
        <begin position="1202"/>
        <end position="1212"/>
    </location>
</feature>
<evidence type="ECO:0000313" key="4">
    <source>
        <dbReference type="Proteomes" id="UP000317422"/>
    </source>
</evidence>
<feature type="region of interest" description="Disordered" evidence="2">
    <location>
        <begin position="1"/>
        <end position="61"/>
    </location>
</feature>
<feature type="region of interest" description="Disordered" evidence="2">
    <location>
        <begin position="1187"/>
        <end position="1213"/>
    </location>
</feature>
<dbReference type="RefSeq" id="WP_141924489.1">
    <property type="nucleotide sequence ID" value="NZ_VFQC01000001.1"/>
</dbReference>
<feature type="region of interest" description="Disordered" evidence="2">
    <location>
        <begin position="704"/>
        <end position="724"/>
    </location>
</feature>
<organism evidence="3 4">
    <name type="scientific">Haloactinospora alba</name>
    <dbReference type="NCBI Taxonomy" id="405555"/>
    <lineage>
        <taxon>Bacteria</taxon>
        <taxon>Bacillati</taxon>
        <taxon>Actinomycetota</taxon>
        <taxon>Actinomycetes</taxon>
        <taxon>Streptosporangiales</taxon>
        <taxon>Nocardiopsidaceae</taxon>
        <taxon>Haloactinospora</taxon>
    </lineage>
</organism>
<dbReference type="Gene3D" id="3.40.50.300">
    <property type="entry name" value="P-loop containing nucleotide triphosphate hydrolases"/>
    <property type="match status" value="1"/>
</dbReference>
<gene>
    <name evidence="3" type="ORF">FHX37_3069</name>
</gene>
<sequence length="1530" mass="165986">MTDANAAEGADPSTPVTAGSDHEPATGTAGTTTLPEDGTETVPEDGQDDAPPATAARAGGDTADLADTAPLEVAATANPHPRYRLNRAGIQNVWQYDDHVFQFSDGRLLLRGRNGTGKSKALEMLLPFLLDGDARRLDTTGTSRTSLRWLMLEGRTATEATDGSADGDDAEETATETSALGYLWVEFVRSGEDGDQWVTVGAAVTATPGADARSVFFVTDRRVGVDVELVSDGRPMPIDRLRATLGDGNCYDSALAYRNRVMRELFGIDDPVRYRNLIHLLYRLRRPTIGERLEAGELVAVLAEALPPMDEAVLDQVARNVSDLEDARTRLAALRSAREQVGAFLSDYRAYLRTVLRERAREVREQVDAYHGRDAEVGRLESELDRLIASESSVQEERDRLRRTRDTAASDAATLSAGSQTTAPATGDEHQARSAAVNAYIRSAEAAWKAAEYALTTEEHAQKRLAADISAIDRHIAEFRHVHAELRQAAGECGIDASGLGEVPQPLPVTLAARESVTQVDLEGVEQAVERAPVAGIDVADLRGRLAELHDCLARTDTNAAERSRTAAELAEQATEQAAAERREAALLGEAEVAEGALESAQARERDAAEAVSAASVDYASRVREWSASLREAAPQSDLSAELDRIEERIELPLDDTMRVLDTDTPHGVQQHARAIVDPLLTELCTLRDTAVGEERELSAELEELSENRTSEHIAPPRPAWAPDNHENGTGVALYLAVDFAPELTTEERAGLEAALEASGLLAGRISAGATVTEDTTGDLLLAPARAAPGRNLSDVLVPVPTEELPHETISTLLESVALLDPPDATEEESAEPKHRRETVPVGGGSSTAGAVSLDGRWRLGVASGIHHKTVAEYIGEQARTEARDRYVANVDRRIAIAEALLAEAEERRGDIERQYARLVDISRDIPDPSDLVSAWAALDNARSWLAEKQREHTAAREAAERERATVLELRARVARAAQDNSMPTDAAGLAATATAAEKLRIRIAAAKRALESLAVLLEEYRQHSEEWERARGERAIAEDARTAAIGDMISVRRETELTDRARNAAPEQVATAVEQVRGRMGGADDRLPELERDAQRARDDRVAAETRLDTAVSERAEQARRALAVGERLVRTLHDTSGSPDPALLEAAGITGIEEPLSENGAGIDAEDATLDSRVRAVDTVLSALESELTPRAEEHPEEGTATTGEASVDSSELLRRREELHTALAGDGAAGARTELTEVNGIKRVIVHDDDGAHDVTAYAAHVDRAIAHADETALLREEEAFERHLLGELAAHLSQQIEEAKQLVATMNRVLGEVTTSQGLGVRLDWRLAPDADEDIQAVVPLLARSPEQRTRVETTRLRDALRRCIEAIRRMDPAATSGAQLRTALDYRSWFAFTVYVTDAARPERERKLSHRTALSQGEQRVVAYLVLFAAAAAQFDSLAAQAPEAPRLILLDDAFAKVDEPTHGRLLGLLVELDLDFVLTSERVWGCFSNVPSLHIYECLRDPTTPGIATLHFTWDGSRRRLVGV</sequence>
<feature type="compositionally biased region" description="Acidic residues" evidence="2">
    <location>
        <begin position="37"/>
        <end position="48"/>
    </location>
</feature>
<reference evidence="3 4" key="1">
    <citation type="submission" date="2019-06" db="EMBL/GenBank/DDBJ databases">
        <title>Sequencing the genomes of 1000 actinobacteria strains.</title>
        <authorList>
            <person name="Klenk H.-P."/>
        </authorList>
    </citation>
    <scope>NUCLEOTIDE SEQUENCE [LARGE SCALE GENOMIC DNA]</scope>
    <source>
        <strain evidence="3 4">DSM 45015</strain>
    </source>
</reference>
<feature type="compositionally biased region" description="Basic and acidic residues" evidence="2">
    <location>
        <begin position="1190"/>
        <end position="1200"/>
    </location>
</feature>
<keyword evidence="1" id="KW-0175">Coiled coil</keyword>
<feature type="compositionally biased region" description="Basic and acidic residues" evidence="2">
    <location>
        <begin position="395"/>
        <end position="408"/>
    </location>
</feature>
<keyword evidence="4" id="KW-1185">Reference proteome</keyword>
<evidence type="ECO:0000256" key="1">
    <source>
        <dbReference type="SAM" id="Coils"/>
    </source>
</evidence>
<dbReference type="NCBIfam" id="TIGR02680">
    <property type="entry name" value="TIGR02680 family protein"/>
    <property type="match status" value="1"/>
</dbReference>
<dbReference type="EMBL" id="VFQC01000001">
    <property type="protein sequence ID" value="TQN33071.1"/>
    <property type="molecule type" value="Genomic_DNA"/>
</dbReference>
<protein>
    <submittedName>
        <fullName evidence="3">Uncharacterized protein (TIGR02680 family)</fullName>
    </submittedName>
</protein>
<comment type="caution">
    <text evidence="3">The sequence shown here is derived from an EMBL/GenBank/DDBJ whole genome shotgun (WGS) entry which is preliminary data.</text>
</comment>
<proteinExistence type="predicted"/>
<dbReference type="SUPFAM" id="SSF52540">
    <property type="entry name" value="P-loop containing nucleoside triphosphate hydrolases"/>
    <property type="match status" value="1"/>
</dbReference>
<dbReference type="Proteomes" id="UP000317422">
    <property type="component" value="Unassembled WGS sequence"/>
</dbReference>
<accession>A0A543NML5</accession>
<feature type="compositionally biased region" description="Low complexity" evidence="2">
    <location>
        <begin position="49"/>
        <end position="61"/>
    </location>
</feature>
<dbReference type="InterPro" id="IPR013496">
    <property type="entry name" value="CHP02680"/>
</dbReference>
<evidence type="ECO:0000313" key="3">
    <source>
        <dbReference type="EMBL" id="TQN33071.1"/>
    </source>
</evidence>
<evidence type="ECO:0000256" key="2">
    <source>
        <dbReference type="SAM" id="MobiDB-lite"/>
    </source>
</evidence>